<dbReference type="AlphaFoldDB" id="A0A815IJW3"/>
<comment type="caution">
    <text evidence="7">The sequence shown here is derived from an EMBL/GenBank/DDBJ whole genome shotgun (WGS) entry which is preliminary data.</text>
</comment>
<dbReference type="Gene3D" id="1.20.1070.10">
    <property type="entry name" value="Rhodopsin 7-helix transmembrane proteins"/>
    <property type="match status" value="1"/>
</dbReference>
<feature type="transmembrane region" description="Helical" evidence="5">
    <location>
        <begin position="137"/>
        <end position="156"/>
    </location>
</feature>
<protein>
    <recommendedName>
        <fullName evidence="6">G-protein coupled receptors family 1 profile domain-containing protein</fullName>
    </recommendedName>
</protein>
<keyword evidence="2 5" id="KW-0812">Transmembrane</keyword>
<dbReference type="InterPro" id="IPR052954">
    <property type="entry name" value="GPCR-Ligand_Int"/>
</dbReference>
<feature type="domain" description="G-protein coupled receptors family 1 profile" evidence="6">
    <location>
        <begin position="33"/>
        <end position="287"/>
    </location>
</feature>
<evidence type="ECO:0000313" key="9">
    <source>
        <dbReference type="Proteomes" id="UP000663889"/>
    </source>
</evidence>
<evidence type="ECO:0000256" key="2">
    <source>
        <dbReference type="ARBA" id="ARBA00022692"/>
    </source>
</evidence>
<dbReference type="PANTHER" id="PTHR46641">
    <property type="entry name" value="FMRFAMIDE RECEPTOR-RELATED"/>
    <property type="match status" value="1"/>
</dbReference>
<dbReference type="PANTHER" id="PTHR46641:SF25">
    <property type="entry name" value="CNMAMIDE RECEPTOR-RELATED"/>
    <property type="match status" value="1"/>
</dbReference>
<dbReference type="Proteomes" id="UP000663889">
    <property type="component" value="Unassembled WGS sequence"/>
</dbReference>
<dbReference type="GO" id="GO:0016020">
    <property type="term" value="C:membrane"/>
    <property type="evidence" value="ECO:0007669"/>
    <property type="project" value="UniProtKB-SubCell"/>
</dbReference>
<dbReference type="EMBL" id="CAJOBE010003518">
    <property type="protein sequence ID" value="CAF3885349.1"/>
    <property type="molecule type" value="Genomic_DNA"/>
</dbReference>
<dbReference type="Pfam" id="PF00001">
    <property type="entry name" value="7tm_1"/>
    <property type="match status" value="1"/>
</dbReference>
<evidence type="ECO:0000256" key="4">
    <source>
        <dbReference type="ARBA" id="ARBA00023136"/>
    </source>
</evidence>
<proteinExistence type="predicted"/>
<reference evidence="7" key="1">
    <citation type="submission" date="2021-02" db="EMBL/GenBank/DDBJ databases">
        <authorList>
            <person name="Nowell W R."/>
        </authorList>
    </citation>
    <scope>NUCLEOTIDE SEQUENCE</scope>
</reference>
<comment type="subcellular location">
    <subcellularLocation>
        <location evidence="1">Membrane</location>
    </subcellularLocation>
</comment>
<evidence type="ECO:0000313" key="8">
    <source>
        <dbReference type="EMBL" id="CAF3885349.1"/>
    </source>
</evidence>
<dbReference type="Proteomes" id="UP000663874">
    <property type="component" value="Unassembled WGS sequence"/>
</dbReference>
<feature type="transmembrane region" description="Helical" evidence="5">
    <location>
        <begin position="54"/>
        <end position="77"/>
    </location>
</feature>
<name>A0A815IJW3_9BILA</name>
<evidence type="ECO:0000313" key="7">
    <source>
        <dbReference type="EMBL" id="CAF1369361.1"/>
    </source>
</evidence>
<evidence type="ECO:0000256" key="3">
    <source>
        <dbReference type="ARBA" id="ARBA00022989"/>
    </source>
</evidence>
<accession>A0A815IJW3</accession>
<feature type="transmembrane region" description="Helical" evidence="5">
    <location>
        <begin position="20"/>
        <end position="42"/>
    </location>
</feature>
<feature type="transmembrane region" description="Helical" evidence="5">
    <location>
        <begin position="224"/>
        <end position="249"/>
    </location>
</feature>
<sequence length="334" mass="38710">MSSNDTSIVQLQLATRCIAFAVGFPVLIIGIVGNFTNIIVFLSFGNYKKNASSFYMLAKSFFDLNVLIIGLIGHIIIQGFRSYAVTSESWCRFRIPLLYINSLCSYTCVCLQSIDLFLCSSQNPILRQQSTIQRAHYLVIGFLFIWICNESPYYFMKQVNLIPNWRCQTTNTIYSQYRSYFTILVLSNIIPILIIGLFGYFSYQNMHRLNINQRRTLSIFNRQTIRMALFAISIVLVFQVPYTIAQIYFTATVNITKNIYRQTQEQLANVFFFIYAYNTNASSFYCYCAASKKFRGQVLQVLNKLTINQRRNRVIPFSQTGRILTLKSSLRLEK</sequence>
<dbReference type="SUPFAM" id="SSF81321">
    <property type="entry name" value="Family A G protein-coupled receptor-like"/>
    <property type="match status" value="1"/>
</dbReference>
<feature type="transmembrane region" description="Helical" evidence="5">
    <location>
        <begin position="180"/>
        <end position="203"/>
    </location>
</feature>
<keyword evidence="4 5" id="KW-0472">Membrane</keyword>
<dbReference type="EMBL" id="CAJNOU010003077">
    <property type="protein sequence ID" value="CAF1369361.1"/>
    <property type="molecule type" value="Genomic_DNA"/>
</dbReference>
<dbReference type="PROSITE" id="PS50262">
    <property type="entry name" value="G_PROTEIN_RECEP_F1_2"/>
    <property type="match status" value="1"/>
</dbReference>
<dbReference type="InterPro" id="IPR017452">
    <property type="entry name" value="GPCR_Rhodpsn_7TM"/>
</dbReference>
<dbReference type="GO" id="GO:0004930">
    <property type="term" value="F:G protein-coupled receptor activity"/>
    <property type="evidence" value="ECO:0007669"/>
    <property type="project" value="InterPro"/>
</dbReference>
<organism evidence="7 9">
    <name type="scientific">Rotaria sordida</name>
    <dbReference type="NCBI Taxonomy" id="392033"/>
    <lineage>
        <taxon>Eukaryota</taxon>
        <taxon>Metazoa</taxon>
        <taxon>Spiralia</taxon>
        <taxon>Gnathifera</taxon>
        <taxon>Rotifera</taxon>
        <taxon>Eurotatoria</taxon>
        <taxon>Bdelloidea</taxon>
        <taxon>Philodinida</taxon>
        <taxon>Philodinidae</taxon>
        <taxon>Rotaria</taxon>
    </lineage>
</organism>
<feature type="transmembrane region" description="Helical" evidence="5">
    <location>
        <begin position="269"/>
        <end position="290"/>
    </location>
</feature>
<evidence type="ECO:0000259" key="6">
    <source>
        <dbReference type="PROSITE" id="PS50262"/>
    </source>
</evidence>
<evidence type="ECO:0000256" key="1">
    <source>
        <dbReference type="ARBA" id="ARBA00004370"/>
    </source>
</evidence>
<evidence type="ECO:0000256" key="5">
    <source>
        <dbReference type="SAM" id="Phobius"/>
    </source>
</evidence>
<keyword evidence="3 5" id="KW-1133">Transmembrane helix</keyword>
<dbReference type="InterPro" id="IPR000276">
    <property type="entry name" value="GPCR_Rhodpsn"/>
</dbReference>
<gene>
    <name evidence="8" type="ORF">FNK824_LOCUS19763</name>
    <name evidence="7" type="ORF">SEV965_LOCUS29807</name>
</gene>